<dbReference type="Pfam" id="PF00563">
    <property type="entry name" value="EAL"/>
    <property type="match status" value="1"/>
</dbReference>
<dbReference type="Gene3D" id="1.10.3210.10">
    <property type="entry name" value="Hypothetical protein af1432"/>
    <property type="match status" value="1"/>
</dbReference>
<dbReference type="Pfam" id="PF08668">
    <property type="entry name" value="HDOD"/>
    <property type="match status" value="1"/>
</dbReference>
<dbReference type="PANTHER" id="PTHR33525:SF4">
    <property type="entry name" value="CYCLIC DI-GMP PHOSPHODIESTERASE CDGJ"/>
    <property type="match status" value="1"/>
</dbReference>
<keyword evidence="5" id="KW-1185">Reference proteome</keyword>
<reference evidence="4" key="1">
    <citation type="submission" date="2021-04" db="EMBL/GenBank/DDBJ databases">
        <title>Biosynthetic gene clusters of Dactylosporangioum roseum.</title>
        <authorList>
            <person name="Hartkoorn R.C."/>
            <person name="Beaudoing E."/>
            <person name="Hot D."/>
            <person name="Moureu S."/>
        </authorList>
    </citation>
    <scope>NUCLEOTIDE SEQUENCE</scope>
    <source>
        <strain evidence="4">NRRL B-16295</strain>
    </source>
</reference>
<evidence type="ECO:0000313" key="5">
    <source>
        <dbReference type="Proteomes" id="UP001058271"/>
    </source>
</evidence>
<dbReference type="SUPFAM" id="SSF141868">
    <property type="entry name" value="EAL domain-like"/>
    <property type="match status" value="1"/>
</dbReference>
<feature type="compositionally biased region" description="Basic residues" evidence="1">
    <location>
        <begin position="1"/>
        <end position="11"/>
    </location>
</feature>
<organism evidence="4 5">
    <name type="scientific">Dactylosporangium roseum</name>
    <dbReference type="NCBI Taxonomy" id="47989"/>
    <lineage>
        <taxon>Bacteria</taxon>
        <taxon>Bacillati</taxon>
        <taxon>Actinomycetota</taxon>
        <taxon>Actinomycetes</taxon>
        <taxon>Micromonosporales</taxon>
        <taxon>Micromonosporaceae</taxon>
        <taxon>Dactylosporangium</taxon>
    </lineage>
</organism>
<dbReference type="InterPro" id="IPR001633">
    <property type="entry name" value="EAL_dom"/>
</dbReference>
<dbReference type="Proteomes" id="UP001058271">
    <property type="component" value="Chromosome"/>
</dbReference>
<dbReference type="SMART" id="SM00052">
    <property type="entry name" value="EAL"/>
    <property type="match status" value="1"/>
</dbReference>
<protein>
    <submittedName>
        <fullName evidence="4">HDOD domain-containing protein</fullName>
    </submittedName>
</protein>
<evidence type="ECO:0000256" key="1">
    <source>
        <dbReference type="SAM" id="MobiDB-lite"/>
    </source>
</evidence>
<dbReference type="EMBL" id="CP073721">
    <property type="protein sequence ID" value="UWZ33816.1"/>
    <property type="molecule type" value="Genomic_DNA"/>
</dbReference>
<feature type="region of interest" description="Disordered" evidence="1">
    <location>
        <begin position="1"/>
        <end position="26"/>
    </location>
</feature>
<evidence type="ECO:0000313" key="4">
    <source>
        <dbReference type="EMBL" id="UWZ33816.1"/>
    </source>
</evidence>
<dbReference type="InterPro" id="IPR052340">
    <property type="entry name" value="RNase_Y/CdgJ"/>
</dbReference>
<feature type="compositionally biased region" description="Low complexity" evidence="1">
    <location>
        <begin position="12"/>
        <end position="26"/>
    </location>
</feature>
<dbReference type="Gene3D" id="3.20.20.450">
    <property type="entry name" value="EAL domain"/>
    <property type="match status" value="1"/>
</dbReference>
<accession>A0ABY5YVN8</accession>
<dbReference type="PROSITE" id="PS50883">
    <property type="entry name" value="EAL"/>
    <property type="match status" value="1"/>
</dbReference>
<dbReference type="InterPro" id="IPR035919">
    <property type="entry name" value="EAL_sf"/>
</dbReference>
<proteinExistence type="predicted"/>
<gene>
    <name evidence="4" type="ORF">Drose_21330</name>
</gene>
<feature type="domain" description="HDOD" evidence="3">
    <location>
        <begin position="295"/>
        <end position="485"/>
    </location>
</feature>
<sequence length="492" mass="51980">MRGRAGRRRRCSCTSATRSARNVRPASLPASASARVYSAAASACPVEPAEQVGLIDSVTGATWPLPVRSRGTSAAGRYAADVRGVTGQASRTDVNTQLVHVGRQPIYDRSGAVVAYELLFRGRFDAVDAEHRDTFATSQVITNTFTEFGIAEIAGDRPCFINLTREFLVGELPLPFEPDRVVLEVLETVAVDDEVVAGAARLVAAGYRVALDDFVLGLGHERLLGLASYVKLDLLDTDPAQLDELIAISRRQPGVRLVGERVESAAELALADRYDCELRQGYALSRPEVLTATTLAPSRLSRLRLLGALGAADSNLDEVLRVIIDDPALALRLLRACNSAAIAPARPVTSLRQAVVLLGLGQIRQWAMLMVVSDVAGGTVEQLADAVTRARLCQHLAAGVGAAPDSAFTAGLISSVAALLDTTPAALAAQLPLADDLVDAIVAGQGPVGRALGLADAYLTGRTVAAAADNPARKYLDALRWSTRVVDATRPL</sequence>
<dbReference type="InterPro" id="IPR013976">
    <property type="entry name" value="HDOD"/>
</dbReference>
<dbReference type="PANTHER" id="PTHR33525">
    <property type="match status" value="1"/>
</dbReference>
<evidence type="ECO:0000259" key="3">
    <source>
        <dbReference type="PROSITE" id="PS51833"/>
    </source>
</evidence>
<dbReference type="PROSITE" id="PS51833">
    <property type="entry name" value="HDOD"/>
    <property type="match status" value="1"/>
</dbReference>
<dbReference type="SUPFAM" id="SSF109604">
    <property type="entry name" value="HD-domain/PDEase-like"/>
    <property type="match status" value="1"/>
</dbReference>
<name>A0ABY5YVN8_9ACTN</name>
<evidence type="ECO:0000259" key="2">
    <source>
        <dbReference type="PROSITE" id="PS50883"/>
    </source>
</evidence>
<feature type="domain" description="EAL" evidence="2">
    <location>
        <begin position="43"/>
        <end position="301"/>
    </location>
</feature>